<accession>A0A1X2FF51</accession>
<dbReference type="GO" id="GO:0005737">
    <property type="term" value="C:cytoplasm"/>
    <property type="evidence" value="ECO:0007669"/>
    <property type="project" value="UniProtKB-ARBA"/>
</dbReference>
<dbReference type="SUPFAM" id="SSF53901">
    <property type="entry name" value="Thiolase-like"/>
    <property type="match status" value="2"/>
</dbReference>
<dbReference type="GO" id="GO:0003988">
    <property type="term" value="F:acetyl-CoA C-acyltransferase activity"/>
    <property type="evidence" value="ECO:0007669"/>
    <property type="project" value="UniProtKB-EC"/>
</dbReference>
<sequence>MPEAVIVSALRTPIGTAKKGTLRDTDAYALADHVVRAAAADITAPIDDVILGEGLYGGGVIARHAAITAGLTSVPGLSNNRHCAAGQAAVQSAAASIRAGMDQLILAGGVNSASTSPRFIRATSSAKDAEWAGWFPPTHPDRPDAPNMDMSITVGWNAAVKAGVSREDMDEWALGSHQKAIAAIDEGRFKEEIVAIETPHGLFDTDEHPRRDTTLEKLAALKPLHPEIEGFSITAGNACGANDGAALLTVASDKLGLPALATIKAWASVGVDPASTGLAPVEAITKALGRARLSLSDVTLFEINEAFASMCVATIKLLDIDPAIVNVSGSGCSLGHPVAATGARMLVTLVHELRRRGGGIGVAAMCAGGGMGSATVIEVDGAAATWGTAP</sequence>
<dbReference type="CDD" id="cd00751">
    <property type="entry name" value="thiolase"/>
    <property type="match status" value="1"/>
</dbReference>
<dbReference type="EMBL" id="LQQA01000009">
    <property type="protein sequence ID" value="ORX17017.1"/>
    <property type="molecule type" value="Genomic_DNA"/>
</dbReference>
<dbReference type="InterPro" id="IPR050215">
    <property type="entry name" value="Thiolase-like_sf_Thiolase"/>
</dbReference>
<dbReference type="PANTHER" id="PTHR43853">
    <property type="entry name" value="3-KETOACYL-COA THIOLASE, PEROXISOMAL"/>
    <property type="match status" value="1"/>
</dbReference>
<name>A0A1X2FF51_9MYCO</name>
<keyword evidence="3 6" id="KW-0012">Acyltransferase</keyword>
<evidence type="ECO:0000259" key="7">
    <source>
        <dbReference type="Pfam" id="PF00108"/>
    </source>
</evidence>
<dbReference type="Proteomes" id="UP000193964">
    <property type="component" value="Unassembled WGS sequence"/>
</dbReference>
<dbReference type="InterPro" id="IPR002155">
    <property type="entry name" value="Thiolase"/>
</dbReference>
<dbReference type="PANTHER" id="PTHR43853:SF21">
    <property type="entry name" value="STEROID 3-KETOACYL-COA THIOLASE"/>
    <property type="match status" value="1"/>
</dbReference>
<dbReference type="GO" id="GO:0006635">
    <property type="term" value="P:fatty acid beta-oxidation"/>
    <property type="evidence" value="ECO:0007669"/>
    <property type="project" value="TreeGrafter"/>
</dbReference>
<evidence type="ECO:0000313" key="10">
    <source>
        <dbReference type="Proteomes" id="UP000193964"/>
    </source>
</evidence>
<evidence type="ECO:0000256" key="4">
    <source>
        <dbReference type="ARBA" id="ARBA00024073"/>
    </source>
</evidence>
<organism evidence="9 10">
    <name type="scientific">Mycolicibacterium wolinskyi</name>
    <dbReference type="NCBI Taxonomy" id="59750"/>
    <lineage>
        <taxon>Bacteria</taxon>
        <taxon>Bacillati</taxon>
        <taxon>Actinomycetota</taxon>
        <taxon>Actinomycetes</taxon>
        <taxon>Mycobacteriales</taxon>
        <taxon>Mycobacteriaceae</taxon>
        <taxon>Mycolicibacterium</taxon>
    </lineage>
</organism>
<dbReference type="PROSITE" id="PS00099">
    <property type="entry name" value="THIOLASE_3"/>
    <property type="match status" value="1"/>
</dbReference>
<evidence type="ECO:0000313" key="9">
    <source>
        <dbReference type="EMBL" id="ORX17017.1"/>
    </source>
</evidence>
<dbReference type="PIRSF" id="PIRSF000429">
    <property type="entry name" value="Ac-CoA_Ac_transf"/>
    <property type="match status" value="1"/>
</dbReference>
<proteinExistence type="inferred from homology"/>
<dbReference type="Pfam" id="PF02803">
    <property type="entry name" value="Thiolase_C"/>
    <property type="match status" value="1"/>
</dbReference>
<dbReference type="InterPro" id="IPR016039">
    <property type="entry name" value="Thiolase-like"/>
</dbReference>
<dbReference type="InterPro" id="IPR020616">
    <property type="entry name" value="Thiolase_N"/>
</dbReference>
<feature type="active site" description="Acyl-thioester intermediate" evidence="5">
    <location>
        <position position="83"/>
    </location>
</feature>
<comment type="caution">
    <text evidence="9">The sequence shown here is derived from an EMBL/GenBank/DDBJ whole genome shotgun (WGS) entry which is preliminary data.</text>
</comment>
<dbReference type="RefSeq" id="WP_085143802.1">
    <property type="nucleotide sequence ID" value="NZ_JACKUA010000049.1"/>
</dbReference>
<dbReference type="Gene3D" id="3.40.47.10">
    <property type="match status" value="1"/>
</dbReference>
<comment type="similarity">
    <text evidence="1 6">Belongs to the thiolase-like superfamily. Thiolase family.</text>
</comment>
<reference evidence="9 10" key="1">
    <citation type="submission" date="2016-01" db="EMBL/GenBank/DDBJ databases">
        <title>The new phylogeny of the genus Mycobacterium.</title>
        <authorList>
            <person name="Tarcisio F."/>
            <person name="Conor M."/>
            <person name="Antonella G."/>
            <person name="Elisabetta G."/>
            <person name="Giulia F.S."/>
            <person name="Sara T."/>
            <person name="Anna F."/>
            <person name="Clotilde B."/>
            <person name="Roberto B."/>
            <person name="Veronica D.S."/>
            <person name="Fabio R."/>
            <person name="Monica P."/>
            <person name="Olivier J."/>
            <person name="Enrico T."/>
            <person name="Nicola S."/>
        </authorList>
    </citation>
    <scope>NUCLEOTIDE SEQUENCE [LARGE SCALE GENOMIC DNA]</scope>
    <source>
        <strain evidence="9 10">ATCC 700010</strain>
    </source>
</reference>
<dbReference type="EC" id="2.3.1.16" evidence="4"/>
<evidence type="ECO:0000256" key="5">
    <source>
        <dbReference type="PIRSR" id="PIRSR000429-1"/>
    </source>
</evidence>
<dbReference type="InterPro" id="IPR020610">
    <property type="entry name" value="Thiolase_AS"/>
</dbReference>
<evidence type="ECO:0000256" key="2">
    <source>
        <dbReference type="ARBA" id="ARBA00022679"/>
    </source>
</evidence>
<dbReference type="Pfam" id="PF00108">
    <property type="entry name" value="Thiolase_N"/>
    <property type="match status" value="1"/>
</dbReference>
<dbReference type="InterPro" id="IPR020617">
    <property type="entry name" value="Thiolase_C"/>
</dbReference>
<dbReference type="OrthoDB" id="9764638at2"/>
<feature type="active site" description="Proton acceptor" evidence="5">
    <location>
        <position position="336"/>
    </location>
</feature>
<dbReference type="AlphaFoldDB" id="A0A1X2FF51"/>
<feature type="active site" description="Proton acceptor" evidence="5">
    <location>
        <position position="366"/>
    </location>
</feature>
<feature type="domain" description="Thiolase C-terminal" evidence="8">
    <location>
        <begin position="258"/>
        <end position="378"/>
    </location>
</feature>
<keyword evidence="2 6" id="KW-0808">Transferase</keyword>
<protein>
    <recommendedName>
        <fullName evidence="4">acetyl-CoA C-acyltransferase</fullName>
        <ecNumber evidence="4">2.3.1.16</ecNumber>
    </recommendedName>
</protein>
<evidence type="ECO:0000256" key="3">
    <source>
        <dbReference type="ARBA" id="ARBA00023315"/>
    </source>
</evidence>
<evidence type="ECO:0000259" key="8">
    <source>
        <dbReference type="Pfam" id="PF02803"/>
    </source>
</evidence>
<evidence type="ECO:0000256" key="6">
    <source>
        <dbReference type="RuleBase" id="RU003557"/>
    </source>
</evidence>
<dbReference type="NCBIfam" id="TIGR01930">
    <property type="entry name" value="AcCoA-C-Actrans"/>
    <property type="match status" value="1"/>
</dbReference>
<feature type="domain" description="Thiolase N-terminal" evidence="7">
    <location>
        <begin position="5"/>
        <end position="252"/>
    </location>
</feature>
<gene>
    <name evidence="9" type="ORF">AWC31_19475</name>
</gene>
<evidence type="ECO:0000256" key="1">
    <source>
        <dbReference type="ARBA" id="ARBA00010982"/>
    </source>
</evidence>
<dbReference type="GO" id="GO:0010124">
    <property type="term" value="P:phenylacetate catabolic process"/>
    <property type="evidence" value="ECO:0007669"/>
    <property type="project" value="TreeGrafter"/>
</dbReference>